<reference evidence="5" key="1">
    <citation type="submission" date="2021-01" db="EMBL/GenBank/DDBJ databases">
        <authorList>
            <person name="Corre E."/>
            <person name="Pelletier E."/>
            <person name="Niang G."/>
            <person name="Scheremetjew M."/>
            <person name="Finn R."/>
            <person name="Kale V."/>
            <person name="Holt S."/>
            <person name="Cochrane G."/>
            <person name="Meng A."/>
            <person name="Brown T."/>
            <person name="Cohen L."/>
        </authorList>
    </citation>
    <scope>NUCLEOTIDE SEQUENCE</scope>
    <source>
        <strain evidence="5">CCMP2078</strain>
    </source>
</reference>
<evidence type="ECO:0000313" key="5">
    <source>
        <dbReference type="EMBL" id="CAD8258331.1"/>
    </source>
</evidence>
<keyword evidence="1" id="KW-0175">Coiled coil</keyword>
<organism evidence="5">
    <name type="scientific">Pinguiococcus pyrenoidosus</name>
    <dbReference type="NCBI Taxonomy" id="172671"/>
    <lineage>
        <taxon>Eukaryota</taxon>
        <taxon>Sar</taxon>
        <taxon>Stramenopiles</taxon>
        <taxon>Ochrophyta</taxon>
        <taxon>Pinguiophyceae</taxon>
        <taxon>Pinguiochrysidales</taxon>
        <taxon>Pinguiochrysidaceae</taxon>
        <taxon>Pinguiococcus</taxon>
    </lineage>
</organism>
<evidence type="ECO:0000256" key="1">
    <source>
        <dbReference type="SAM" id="Coils"/>
    </source>
</evidence>
<dbReference type="SUPFAM" id="SSF101576">
    <property type="entry name" value="Supernatant protein factor (SPF), C-terminal domain"/>
    <property type="match status" value="1"/>
</dbReference>
<feature type="domain" description="PX" evidence="3">
    <location>
        <begin position="1"/>
        <end position="138"/>
    </location>
</feature>
<dbReference type="SUPFAM" id="SSF64268">
    <property type="entry name" value="PX domain"/>
    <property type="match status" value="1"/>
</dbReference>
<name>A0A7R9YCS4_9STRA</name>
<dbReference type="AlphaFoldDB" id="A0A7R9YCS4"/>
<dbReference type="Gene3D" id="3.30.1520.10">
    <property type="entry name" value="Phox-like domain"/>
    <property type="match status" value="1"/>
</dbReference>
<dbReference type="PROSITE" id="PS50866">
    <property type="entry name" value="GOLD"/>
    <property type="match status" value="1"/>
</dbReference>
<gene>
    <name evidence="5" type="ORF">PPYR1160_LOCUS7832</name>
</gene>
<accession>A0A7R9YCS4</accession>
<dbReference type="InterPro" id="IPR036598">
    <property type="entry name" value="GOLD_dom_sf"/>
</dbReference>
<feature type="compositionally biased region" description="Low complexity" evidence="2">
    <location>
        <begin position="723"/>
        <end position="735"/>
    </location>
</feature>
<feature type="compositionally biased region" description="Acidic residues" evidence="2">
    <location>
        <begin position="566"/>
        <end position="576"/>
    </location>
</feature>
<dbReference type="Pfam" id="PF00787">
    <property type="entry name" value="PX"/>
    <property type="match status" value="1"/>
</dbReference>
<proteinExistence type="predicted"/>
<feature type="region of interest" description="Disordered" evidence="2">
    <location>
        <begin position="519"/>
        <end position="588"/>
    </location>
</feature>
<protein>
    <recommendedName>
        <fullName evidence="6">PX domain-containing protein</fullName>
    </recommendedName>
</protein>
<feature type="coiled-coil region" evidence="1">
    <location>
        <begin position="335"/>
        <end position="496"/>
    </location>
</feature>
<dbReference type="EMBL" id="HBEA01010218">
    <property type="protein sequence ID" value="CAD8258331.1"/>
    <property type="molecule type" value="Transcribed_RNA"/>
</dbReference>
<dbReference type="InterPro" id="IPR001683">
    <property type="entry name" value="PX_dom"/>
</dbReference>
<feature type="compositionally biased region" description="Low complexity" evidence="2">
    <location>
        <begin position="765"/>
        <end position="776"/>
    </location>
</feature>
<dbReference type="Gene3D" id="2.60.120.680">
    <property type="entry name" value="GOLD domain"/>
    <property type="match status" value="1"/>
</dbReference>
<dbReference type="PROSITE" id="PS50195">
    <property type="entry name" value="PX"/>
    <property type="match status" value="1"/>
</dbReference>
<evidence type="ECO:0008006" key="6">
    <source>
        <dbReference type="Google" id="ProtNLM"/>
    </source>
</evidence>
<dbReference type="GO" id="GO:0035091">
    <property type="term" value="F:phosphatidylinositol binding"/>
    <property type="evidence" value="ECO:0007669"/>
    <property type="project" value="InterPro"/>
</dbReference>
<evidence type="ECO:0000259" key="3">
    <source>
        <dbReference type="PROSITE" id="PS50195"/>
    </source>
</evidence>
<dbReference type="InterPro" id="IPR009038">
    <property type="entry name" value="GOLD_dom"/>
</dbReference>
<evidence type="ECO:0000256" key="2">
    <source>
        <dbReference type="SAM" id="MobiDB-lite"/>
    </source>
</evidence>
<sequence>MAAAMDALEVDVKDPAPVLRLNVALNEILGDGTDPSHHIFVIKLLADSEEFEVRRTYMQVVTLDKQLRRRFPTLPLPDFPLLQPQRMGFLTKCDGLSAGYVSSKSGDLTWYLNTLAAMPDVMAAEEFLAFLEDEQREDQILPPSSPFRPKAEEEPVSAASLLLRSTPAESRTLMPGRTFDLDVSLPCSGSVIAWMFRARMDDDVGFSVTFNGSPVLTYARHACYRQAAHGIFVAPTSGAAVLHFDNTYSRLRIKLLTYRVRVCTAAELEATRRELSLVAQDVSDRTAREAAIARVAINARRNSTSGVDAMCEPAVDVQRIARALGSSPGHGAKADEEEQAKLDDVAKDLRAARREVAELQRALGAAEAERAVYMGTATELAAVRRELELARNETASVLDRLRAEKEAAVLRAEAEWRKEEGAIRMALEAEKEAHRGHRKKLERAIEGLKTLASENRELRELHIHNTSQISKLRFEKRQLRCLARRYHKELRDAEALQAGLYSDLPFPFCNGATDVLGPADNVKESLESGSQSESEDAPCSENGTDSGVENGVPDGVTEGVEHSADESAEDSAENGPDDDHPNSHENSAAEANGALPQSQGAELKNVAMEFVHPKSKQTAAPNDTQLCLAWAGRLSRFYAKYNREKLSTIADVLERFKGQEHLLFQMLYAKYEIPFGEQLYHKELKQRPQQGWFGEGTALGECAAEGRAQQNGDKGVPADRSRPSPSLSGAPSALRDSSDDGWQSDVTPPRKTSERLSSSRHKSQHVSSLERLSSASRLLPSREALSAFLSARDSG</sequence>
<evidence type="ECO:0000259" key="4">
    <source>
        <dbReference type="PROSITE" id="PS50866"/>
    </source>
</evidence>
<feature type="domain" description="GOLD" evidence="4">
    <location>
        <begin position="176"/>
        <end position="262"/>
    </location>
</feature>
<dbReference type="InterPro" id="IPR036871">
    <property type="entry name" value="PX_dom_sf"/>
</dbReference>
<dbReference type="CDD" id="cd06093">
    <property type="entry name" value="PX_domain"/>
    <property type="match status" value="1"/>
</dbReference>
<feature type="region of interest" description="Disordered" evidence="2">
    <location>
        <begin position="707"/>
        <end position="776"/>
    </location>
</feature>